<gene>
    <name evidence="1" type="ORF">KI387_011573</name>
</gene>
<feature type="non-terminal residue" evidence="1">
    <location>
        <position position="142"/>
    </location>
</feature>
<reference evidence="1 2" key="1">
    <citation type="journal article" date="2021" name="Nat. Plants">
        <title>The Taxus genome provides insights into paclitaxel biosynthesis.</title>
        <authorList>
            <person name="Xiong X."/>
            <person name="Gou J."/>
            <person name="Liao Q."/>
            <person name="Li Y."/>
            <person name="Zhou Q."/>
            <person name="Bi G."/>
            <person name="Li C."/>
            <person name="Du R."/>
            <person name="Wang X."/>
            <person name="Sun T."/>
            <person name="Guo L."/>
            <person name="Liang H."/>
            <person name="Lu P."/>
            <person name="Wu Y."/>
            <person name="Zhang Z."/>
            <person name="Ro D.K."/>
            <person name="Shang Y."/>
            <person name="Huang S."/>
            <person name="Yan J."/>
        </authorList>
    </citation>
    <scope>NUCLEOTIDE SEQUENCE [LARGE SCALE GENOMIC DNA]</scope>
    <source>
        <strain evidence="1">Ta-2019</strain>
    </source>
</reference>
<evidence type="ECO:0000313" key="2">
    <source>
        <dbReference type="Proteomes" id="UP000824469"/>
    </source>
</evidence>
<dbReference type="EMBL" id="JAHRHJ020000009">
    <property type="protein sequence ID" value="KAH9299990.1"/>
    <property type="molecule type" value="Genomic_DNA"/>
</dbReference>
<organism evidence="1 2">
    <name type="scientific">Taxus chinensis</name>
    <name type="common">Chinese yew</name>
    <name type="synonym">Taxus wallichiana var. chinensis</name>
    <dbReference type="NCBI Taxonomy" id="29808"/>
    <lineage>
        <taxon>Eukaryota</taxon>
        <taxon>Viridiplantae</taxon>
        <taxon>Streptophyta</taxon>
        <taxon>Embryophyta</taxon>
        <taxon>Tracheophyta</taxon>
        <taxon>Spermatophyta</taxon>
        <taxon>Pinopsida</taxon>
        <taxon>Pinidae</taxon>
        <taxon>Conifers II</taxon>
        <taxon>Cupressales</taxon>
        <taxon>Taxaceae</taxon>
        <taxon>Taxus</taxon>
    </lineage>
</organism>
<evidence type="ECO:0000313" key="1">
    <source>
        <dbReference type="EMBL" id="KAH9299990.1"/>
    </source>
</evidence>
<dbReference type="OMA" id="ISSHCHH"/>
<comment type="caution">
    <text evidence="1">The sequence shown here is derived from an EMBL/GenBank/DDBJ whole genome shotgun (WGS) entry which is preliminary data.</text>
</comment>
<sequence>IIVDILSRLQDASDLCRCRMASNHLLRLSAHVHSIRFYCTYNELLRSRRPEVQIPPFKAMVKKMLLELVQVHSVRFHMEESMQRLCYEDEEGELSDYWLTDVDFVMGWVEHVGLSLKELCMTDFWQQSCWRRTQILSAISTH</sequence>
<dbReference type="AlphaFoldDB" id="A0AA38CGA8"/>
<dbReference type="Proteomes" id="UP000824469">
    <property type="component" value="Unassembled WGS sequence"/>
</dbReference>
<keyword evidence="2" id="KW-1185">Reference proteome</keyword>
<proteinExistence type="predicted"/>
<accession>A0AA38CGA8</accession>
<protein>
    <submittedName>
        <fullName evidence="1">Uncharacterized protein</fullName>
    </submittedName>
</protein>
<name>A0AA38CGA8_TAXCH</name>
<feature type="non-terminal residue" evidence="1">
    <location>
        <position position="1"/>
    </location>
</feature>